<dbReference type="AlphaFoldDB" id="A4RUS6"/>
<name>A4RUS6_OSTLU</name>
<evidence type="ECO:0000313" key="3">
    <source>
        <dbReference type="Proteomes" id="UP000001568"/>
    </source>
</evidence>
<sequence length="92" mass="9927">MSDQTATATDAESSYTIYGHPPHHQVEGHHPRPEIEHARTQVCFKCGFFFNPLQGAGNAPGQRMCPTCAAGSNPLHATSAPQQQSLILCPGW</sequence>
<accession>A4RUS6</accession>
<feature type="region of interest" description="Disordered" evidence="1">
    <location>
        <begin position="1"/>
        <end position="34"/>
    </location>
</feature>
<feature type="compositionally biased region" description="Polar residues" evidence="1">
    <location>
        <begin position="1"/>
        <end position="16"/>
    </location>
</feature>
<feature type="compositionally biased region" description="Basic and acidic residues" evidence="1">
    <location>
        <begin position="24"/>
        <end position="34"/>
    </location>
</feature>
<keyword evidence="3" id="KW-1185">Reference proteome</keyword>
<organism evidence="2 3">
    <name type="scientific">Ostreococcus lucimarinus (strain CCE9901)</name>
    <dbReference type="NCBI Taxonomy" id="436017"/>
    <lineage>
        <taxon>Eukaryota</taxon>
        <taxon>Viridiplantae</taxon>
        <taxon>Chlorophyta</taxon>
        <taxon>Mamiellophyceae</taxon>
        <taxon>Mamiellales</taxon>
        <taxon>Bathycoccaceae</taxon>
        <taxon>Ostreococcus</taxon>
    </lineage>
</organism>
<dbReference type="SUPFAM" id="SSF57802">
    <property type="entry name" value="Rubredoxin-like"/>
    <property type="match status" value="1"/>
</dbReference>
<protein>
    <recommendedName>
        <fullName evidence="4">Rubredoxin-like domain-containing protein</fullName>
    </recommendedName>
</protein>
<dbReference type="KEGG" id="olu:OSTLU_30724"/>
<dbReference type="RefSeq" id="XP_001416723.1">
    <property type="nucleotide sequence ID" value="XM_001416686.1"/>
</dbReference>
<dbReference type="GeneID" id="5000835"/>
<evidence type="ECO:0008006" key="4">
    <source>
        <dbReference type="Google" id="ProtNLM"/>
    </source>
</evidence>
<dbReference type="Gramene" id="ABO95016">
    <property type="protein sequence ID" value="ABO95016"/>
    <property type="gene ID" value="OSTLU_30724"/>
</dbReference>
<reference evidence="2 3" key="1">
    <citation type="journal article" date="2007" name="Proc. Natl. Acad. Sci. U.S.A.">
        <title>The tiny eukaryote Ostreococcus provides genomic insights into the paradox of plankton speciation.</title>
        <authorList>
            <person name="Palenik B."/>
            <person name="Grimwood J."/>
            <person name="Aerts A."/>
            <person name="Rouze P."/>
            <person name="Salamov A."/>
            <person name="Putnam N."/>
            <person name="Dupont C."/>
            <person name="Jorgensen R."/>
            <person name="Derelle E."/>
            <person name="Rombauts S."/>
            <person name="Zhou K."/>
            <person name="Otillar R."/>
            <person name="Merchant S.S."/>
            <person name="Podell S."/>
            <person name="Gaasterland T."/>
            <person name="Napoli C."/>
            <person name="Gendler K."/>
            <person name="Manuell A."/>
            <person name="Tai V."/>
            <person name="Vallon O."/>
            <person name="Piganeau G."/>
            <person name="Jancek S."/>
            <person name="Heijde M."/>
            <person name="Jabbari K."/>
            <person name="Bowler C."/>
            <person name="Lohr M."/>
            <person name="Robbens S."/>
            <person name="Werner G."/>
            <person name="Dubchak I."/>
            <person name="Pazour G.J."/>
            <person name="Ren Q."/>
            <person name="Paulsen I."/>
            <person name="Delwiche C."/>
            <person name="Schmutz J."/>
            <person name="Rokhsar D."/>
            <person name="Van de Peer Y."/>
            <person name="Moreau H."/>
            <person name="Grigoriev I.V."/>
        </authorList>
    </citation>
    <scope>NUCLEOTIDE SEQUENCE [LARGE SCALE GENOMIC DNA]</scope>
    <source>
        <strain evidence="2 3">CCE9901</strain>
    </source>
</reference>
<dbReference type="Proteomes" id="UP000001568">
    <property type="component" value="Chromosome 3"/>
</dbReference>
<proteinExistence type="predicted"/>
<dbReference type="EMBL" id="CP000583">
    <property type="protein sequence ID" value="ABO95016.1"/>
    <property type="molecule type" value="Genomic_DNA"/>
</dbReference>
<gene>
    <name evidence="2" type="ORF">OSTLU_30724</name>
</gene>
<dbReference type="HOGENOM" id="CLU_2417232_0_0_1"/>
<evidence type="ECO:0000256" key="1">
    <source>
        <dbReference type="SAM" id="MobiDB-lite"/>
    </source>
</evidence>
<evidence type="ECO:0000313" key="2">
    <source>
        <dbReference type="EMBL" id="ABO95016.1"/>
    </source>
</evidence>